<dbReference type="Proteomes" id="UP000259273">
    <property type="component" value="Unassembled WGS sequence"/>
</dbReference>
<dbReference type="AlphaFoldDB" id="A0A3C1KKX7"/>
<dbReference type="InterPro" id="IPR019734">
    <property type="entry name" value="TPR_rpt"/>
</dbReference>
<dbReference type="Gene3D" id="1.25.40.10">
    <property type="entry name" value="Tetratricopeptide repeat domain"/>
    <property type="match status" value="2"/>
</dbReference>
<dbReference type="EMBL" id="DMND01000088">
    <property type="protein sequence ID" value="HAN27337.1"/>
    <property type="molecule type" value="Genomic_DNA"/>
</dbReference>
<dbReference type="PROSITE" id="PS50005">
    <property type="entry name" value="TPR"/>
    <property type="match status" value="1"/>
</dbReference>
<organism evidence="2 3">
    <name type="scientific">Haliea salexigens</name>
    <dbReference type="NCBI Taxonomy" id="287487"/>
    <lineage>
        <taxon>Bacteria</taxon>
        <taxon>Pseudomonadati</taxon>
        <taxon>Pseudomonadota</taxon>
        <taxon>Gammaproteobacteria</taxon>
        <taxon>Cellvibrionales</taxon>
        <taxon>Halieaceae</taxon>
        <taxon>Haliea</taxon>
    </lineage>
</organism>
<dbReference type="SUPFAM" id="SSF48452">
    <property type="entry name" value="TPR-like"/>
    <property type="match status" value="2"/>
</dbReference>
<proteinExistence type="predicted"/>
<gene>
    <name evidence="2" type="ORF">DCP75_06385</name>
</gene>
<protein>
    <submittedName>
        <fullName evidence="2">Uncharacterized protein</fullName>
    </submittedName>
</protein>
<reference evidence="2 3" key="1">
    <citation type="journal article" date="2018" name="Nat. Biotechnol.">
        <title>A standardized bacterial taxonomy based on genome phylogeny substantially revises the tree of life.</title>
        <authorList>
            <person name="Parks D.H."/>
            <person name="Chuvochina M."/>
            <person name="Waite D.W."/>
            <person name="Rinke C."/>
            <person name="Skarshewski A."/>
            <person name="Chaumeil P.A."/>
            <person name="Hugenholtz P."/>
        </authorList>
    </citation>
    <scope>NUCLEOTIDE SEQUENCE [LARGE SCALE GENOMIC DNA]</scope>
    <source>
        <strain evidence="2">UBA9158</strain>
    </source>
</reference>
<comment type="caution">
    <text evidence="2">The sequence shown here is derived from an EMBL/GenBank/DDBJ whole genome shotgun (WGS) entry which is preliminary data.</text>
</comment>
<feature type="repeat" description="TPR" evidence="1">
    <location>
        <begin position="24"/>
        <end position="57"/>
    </location>
</feature>
<sequence length="249" mass="27145">MAHPGHEDQLKAIDQALAKAPDNQALYLQRGSVYGEIGHFTEAENDFARARELGPAERVDLAESIMLYGKGDLAAAMALANRHVQTFPNDPEGFRHRAFIARDAGDHARALADLQTYFRLQARPSPGLFVSAANMLVGEGRPEDALAVLDQGLEQLGMVPQLQRQAISLEVAAGRLPAAIARQEAMRTTLRDSARWKLDTVDLLQQAGRKADANKLLQQAQAQLAAQRDTPARRALEDRAVRLAEALSG</sequence>
<dbReference type="STRING" id="1121937.GCA_000423125_03327"/>
<evidence type="ECO:0000256" key="1">
    <source>
        <dbReference type="PROSITE-ProRule" id="PRU00339"/>
    </source>
</evidence>
<name>A0A3C1KKX7_9GAMM</name>
<dbReference type="PANTHER" id="PTHR44749:SF1">
    <property type="entry name" value="TETRATRICOPEPTIDE-LIKE HELICAL DOMAIN-CONTAINING PROTEIN"/>
    <property type="match status" value="1"/>
</dbReference>
<dbReference type="GO" id="GO:0045892">
    <property type="term" value="P:negative regulation of DNA-templated transcription"/>
    <property type="evidence" value="ECO:0007669"/>
    <property type="project" value="InterPro"/>
</dbReference>
<dbReference type="InterPro" id="IPR011990">
    <property type="entry name" value="TPR-like_helical_dom_sf"/>
</dbReference>
<keyword evidence="1" id="KW-0802">TPR repeat</keyword>
<dbReference type="InterPro" id="IPR044650">
    <property type="entry name" value="SRFR1-like"/>
</dbReference>
<dbReference type="PANTHER" id="PTHR44749">
    <property type="entry name" value="SUPPRESSOR OF RPS4-RLD 1"/>
    <property type="match status" value="1"/>
</dbReference>
<accession>A0A3C1KKX7</accession>
<evidence type="ECO:0000313" key="3">
    <source>
        <dbReference type="Proteomes" id="UP000259273"/>
    </source>
</evidence>
<evidence type="ECO:0000313" key="2">
    <source>
        <dbReference type="EMBL" id="HAN27337.1"/>
    </source>
</evidence>